<dbReference type="GO" id="GO:0046872">
    <property type="term" value="F:metal ion binding"/>
    <property type="evidence" value="ECO:0007669"/>
    <property type="project" value="InterPro"/>
</dbReference>
<feature type="domain" description="Alcohol dehydrogenase iron-type/glycerol dehydrogenase GldA" evidence="2">
    <location>
        <begin position="8"/>
        <end position="116"/>
    </location>
</feature>
<proteinExistence type="predicted"/>
<reference evidence="3 4" key="1">
    <citation type="submission" date="2019-09" db="EMBL/GenBank/DDBJ databases">
        <authorList>
            <person name="Chandra G."/>
            <person name="Truman W A."/>
        </authorList>
    </citation>
    <scope>NUCLEOTIDE SEQUENCE [LARGE SCALE GENOMIC DNA]</scope>
    <source>
        <strain evidence="3">PS833</strain>
    </source>
</reference>
<dbReference type="Gene3D" id="3.40.50.1970">
    <property type="match status" value="1"/>
</dbReference>
<organism evidence="3 4">
    <name type="scientific">Pseudomonas fluorescens</name>
    <dbReference type="NCBI Taxonomy" id="294"/>
    <lineage>
        <taxon>Bacteria</taxon>
        <taxon>Pseudomonadati</taxon>
        <taxon>Pseudomonadota</taxon>
        <taxon>Gammaproteobacteria</taxon>
        <taxon>Pseudomonadales</taxon>
        <taxon>Pseudomonadaceae</taxon>
        <taxon>Pseudomonas</taxon>
    </lineage>
</organism>
<dbReference type="Pfam" id="PF00465">
    <property type="entry name" value="Fe-ADH"/>
    <property type="match status" value="1"/>
</dbReference>
<dbReference type="EMBL" id="CABVHU010000017">
    <property type="protein sequence ID" value="VVO35474.1"/>
    <property type="molecule type" value="Genomic_DNA"/>
</dbReference>
<keyword evidence="1" id="KW-0560">Oxidoreductase</keyword>
<evidence type="ECO:0000259" key="2">
    <source>
        <dbReference type="Pfam" id="PF00465"/>
    </source>
</evidence>
<evidence type="ECO:0000256" key="1">
    <source>
        <dbReference type="ARBA" id="ARBA00023002"/>
    </source>
</evidence>
<dbReference type="InterPro" id="IPR039697">
    <property type="entry name" value="Alcohol_dehydrogenase_Fe"/>
</dbReference>
<gene>
    <name evidence="3" type="ORF">PS833_05340</name>
</gene>
<evidence type="ECO:0000313" key="3">
    <source>
        <dbReference type="EMBL" id="VVO35474.1"/>
    </source>
</evidence>
<evidence type="ECO:0000313" key="4">
    <source>
        <dbReference type="Proteomes" id="UP000409037"/>
    </source>
</evidence>
<dbReference type="SUPFAM" id="SSF56796">
    <property type="entry name" value="Dehydroquinate synthase-like"/>
    <property type="match status" value="1"/>
</dbReference>
<sequence length="163" mass="18005">MIARFHNPVDTRFGWGSLQELASLTEHQAVALVTFPEARALGLVDRLQDLLGDRLVYVIEDVQPNPDVAHLRGTYERFWQEAGECHAVIAVGGGSAIDTAKALIVGTESSRFDELLSLSQVSRSNDQRRSVNLNKQISSSVSMMCGEYTQWLLPAFQTVASTR</sequence>
<accession>A0A5E7F8Y7</accession>
<dbReference type="AlphaFoldDB" id="A0A5E7F8Y7"/>
<name>A0A5E7F8Y7_PSEFL</name>
<dbReference type="PANTHER" id="PTHR11496">
    <property type="entry name" value="ALCOHOL DEHYDROGENASE"/>
    <property type="match status" value="1"/>
</dbReference>
<dbReference type="InterPro" id="IPR001670">
    <property type="entry name" value="ADH_Fe/GldA"/>
</dbReference>
<dbReference type="PANTHER" id="PTHR11496:SF83">
    <property type="entry name" value="HYDROXYACID-OXOACID TRANSHYDROGENASE, MITOCHONDRIAL"/>
    <property type="match status" value="1"/>
</dbReference>
<dbReference type="GO" id="GO:0004022">
    <property type="term" value="F:alcohol dehydrogenase (NAD+) activity"/>
    <property type="evidence" value="ECO:0007669"/>
    <property type="project" value="TreeGrafter"/>
</dbReference>
<protein>
    <recommendedName>
        <fullName evidence="2">Alcohol dehydrogenase iron-type/glycerol dehydrogenase GldA domain-containing protein</fullName>
    </recommendedName>
</protein>
<dbReference type="Proteomes" id="UP000409037">
    <property type="component" value="Unassembled WGS sequence"/>
</dbReference>